<dbReference type="STRING" id="1314674.A0A0D7BJ42"/>
<keyword evidence="2" id="KW-1185">Reference proteome</keyword>
<dbReference type="OrthoDB" id="433924at2759"/>
<dbReference type="EMBL" id="KN880480">
    <property type="protein sequence ID" value="KIY69661.1"/>
    <property type="molecule type" value="Genomic_DNA"/>
</dbReference>
<organism evidence="1 2">
    <name type="scientific">Cylindrobasidium torrendii FP15055 ss-10</name>
    <dbReference type="NCBI Taxonomy" id="1314674"/>
    <lineage>
        <taxon>Eukaryota</taxon>
        <taxon>Fungi</taxon>
        <taxon>Dikarya</taxon>
        <taxon>Basidiomycota</taxon>
        <taxon>Agaricomycotina</taxon>
        <taxon>Agaricomycetes</taxon>
        <taxon>Agaricomycetidae</taxon>
        <taxon>Agaricales</taxon>
        <taxon>Marasmiineae</taxon>
        <taxon>Physalacriaceae</taxon>
        <taxon>Cylindrobasidium</taxon>
    </lineage>
</organism>
<accession>A0A0D7BJ42</accession>
<proteinExistence type="predicted"/>
<protein>
    <submittedName>
        <fullName evidence="1">Uncharacterized protein</fullName>
    </submittedName>
</protein>
<evidence type="ECO:0000313" key="1">
    <source>
        <dbReference type="EMBL" id="KIY69661.1"/>
    </source>
</evidence>
<reference evidence="1 2" key="1">
    <citation type="journal article" date="2015" name="Fungal Genet. Biol.">
        <title>Evolution of novel wood decay mechanisms in Agaricales revealed by the genome sequences of Fistulina hepatica and Cylindrobasidium torrendii.</title>
        <authorList>
            <person name="Floudas D."/>
            <person name="Held B.W."/>
            <person name="Riley R."/>
            <person name="Nagy L.G."/>
            <person name="Koehler G."/>
            <person name="Ransdell A.S."/>
            <person name="Younus H."/>
            <person name="Chow J."/>
            <person name="Chiniquy J."/>
            <person name="Lipzen A."/>
            <person name="Tritt A."/>
            <person name="Sun H."/>
            <person name="Haridas S."/>
            <person name="LaButti K."/>
            <person name="Ohm R.A."/>
            <person name="Kues U."/>
            <person name="Blanchette R.A."/>
            <person name="Grigoriev I.V."/>
            <person name="Minto R.E."/>
            <person name="Hibbett D.S."/>
        </authorList>
    </citation>
    <scope>NUCLEOTIDE SEQUENCE [LARGE SCALE GENOMIC DNA]</scope>
    <source>
        <strain evidence="1 2">FP15055 ss-10</strain>
    </source>
</reference>
<sequence>MSPAYPPIPKFYKWKGKLVCGSLELDEVAVQDVKGGPSPCIALATALPSTQSTLAFSSFQTGTDVRARLVQAGVSKEKRYRIANIDSPTASPALLTLSRYMQKQGLVLIAPVTAEASDKVVAFFVVFPKTLSYMRSLVTISNSEIQTSIHLLLGLFEISEPVPIPSTVHTPAPLQFYNPFPSKSTDVNLQYALRILKLPKELHTFLASKPRSYCVWRDSTKNAHANGKKNIAVADMEFETRLLHEMLKNYEGENKGFYTDTEIVFVHVSALKTIHEIKSFAERMWKRVVGAFITYGRHASVPEEMWGFRSVFEKGGRVTCTPKAFLENPKALLTLLEDIGKHQHWSVNLQPEMLGALVRMFHQREDPLWMLEKGTFALACIFDLITKHNAKFENTPPVDNKTKSFRFFQGQLALAKGSCLDINPLVEEALQVYDAKYANMPNDKKYEAVVADIKKDMRSAQLHPVLGAQYRRFIVLASEEETKDLDSKDASNQPVSHPTYFVVYPHAIVS</sequence>
<dbReference type="Proteomes" id="UP000054007">
    <property type="component" value="Unassembled WGS sequence"/>
</dbReference>
<dbReference type="AlphaFoldDB" id="A0A0D7BJ42"/>
<gene>
    <name evidence="1" type="ORF">CYLTODRAFT_221520</name>
</gene>
<evidence type="ECO:0000313" key="2">
    <source>
        <dbReference type="Proteomes" id="UP000054007"/>
    </source>
</evidence>
<name>A0A0D7BJ42_9AGAR</name>